<organism evidence="2 3">
    <name type="scientific">Georgenia deserti</name>
    <dbReference type="NCBI Taxonomy" id="2093781"/>
    <lineage>
        <taxon>Bacteria</taxon>
        <taxon>Bacillati</taxon>
        <taxon>Actinomycetota</taxon>
        <taxon>Actinomycetes</taxon>
        <taxon>Micrococcales</taxon>
        <taxon>Bogoriellaceae</taxon>
        <taxon>Georgenia</taxon>
    </lineage>
</organism>
<dbReference type="Pfam" id="PF01547">
    <property type="entry name" value="SBP_bac_1"/>
    <property type="match status" value="1"/>
</dbReference>
<gene>
    <name evidence="2" type="ORF">ACFSE6_07090</name>
</gene>
<dbReference type="Gene3D" id="3.40.190.10">
    <property type="entry name" value="Periplasmic binding protein-like II"/>
    <property type="match status" value="2"/>
</dbReference>
<feature type="chain" id="PRO_5046322612" evidence="1">
    <location>
        <begin position="30"/>
        <end position="445"/>
    </location>
</feature>
<keyword evidence="1" id="KW-0732">Signal</keyword>
<dbReference type="PANTHER" id="PTHR43649">
    <property type="entry name" value="ARABINOSE-BINDING PROTEIN-RELATED"/>
    <property type="match status" value="1"/>
</dbReference>
<dbReference type="InterPro" id="IPR006059">
    <property type="entry name" value="SBP"/>
</dbReference>
<dbReference type="PROSITE" id="PS51257">
    <property type="entry name" value="PROKAR_LIPOPROTEIN"/>
    <property type="match status" value="1"/>
</dbReference>
<comment type="caution">
    <text evidence="2">The sequence shown here is derived from an EMBL/GenBank/DDBJ whole genome shotgun (WGS) entry which is preliminary data.</text>
</comment>
<dbReference type="PANTHER" id="PTHR43649:SF11">
    <property type="entry name" value="ABC TRANSPORTER SUBSTRATE-BINDING PROTEIN YESO-RELATED"/>
    <property type="match status" value="1"/>
</dbReference>
<protein>
    <submittedName>
        <fullName evidence="2">ABC transporter substrate-binding protein</fullName>
    </submittedName>
</protein>
<dbReference type="EMBL" id="JBHUEE010000003">
    <property type="protein sequence ID" value="MFD1717591.1"/>
    <property type="molecule type" value="Genomic_DNA"/>
</dbReference>
<dbReference type="InterPro" id="IPR050490">
    <property type="entry name" value="Bact_solute-bd_prot1"/>
</dbReference>
<dbReference type="SUPFAM" id="SSF53850">
    <property type="entry name" value="Periplasmic binding protein-like II"/>
    <property type="match status" value="1"/>
</dbReference>
<evidence type="ECO:0000313" key="3">
    <source>
        <dbReference type="Proteomes" id="UP001597277"/>
    </source>
</evidence>
<evidence type="ECO:0000256" key="1">
    <source>
        <dbReference type="SAM" id="SignalP"/>
    </source>
</evidence>
<dbReference type="RefSeq" id="WP_388004189.1">
    <property type="nucleotide sequence ID" value="NZ_JBHUEE010000003.1"/>
</dbReference>
<reference evidence="3" key="1">
    <citation type="journal article" date="2019" name="Int. J. Syst. Evol. Microbiol.">
        <title>The Global Catalogue of Microorganisms (GCM) 10K type strain sequencing project: providing services to taxonomists for standard genome sequencing and annotation.</title>
        <authorList>
            <consortium name="The Broad Institute Genomics Platform"/>
            <consortium name="The Broad Institute Genome Sequencing Center for Infectious Disease"/>
            <person name="Wu L."/>
            <person name="Ma J."/>
        </authorList>
    </citation>
    <scope>NUCLEOTIDE SEQUENCE [LARGE SCALE GENOMIC DNA]</scope>
    <source>
        <strain evidence="3">JCM 17130</strain>
    </source>
</reference>
<keyword evidence="3" id="KW-1185">Reference proteome</keyword>
<dbReference type="CDD" id="cd13585">
    <property type="entry name" value="PBP2_TMBP_like"/>
    <property type="match status" value="1"/>
</dbReference>
<feature type="signal peptide" evidence="1">
    <location>
        <begin position="1"/>
        <end position="29"/>
    </location>
</feature>
<evidence type="ECO:0000313" key="2">
    <source>
        <dbReference type="EMBL" id="MFD1717591.1"/>
    </source>
</evidence>
<name>A0ABW4L238_9MICO</name>
<sequence>MARNRLRNARGVRRRRLAAVTAAGCLALAACGQAENLEEQRGGDDGGGGDGPVELRFTWWGADARGDLTQEVIDLFEEEHPDIRIQPQWTSWESYWDRLNTEAAAGDMPDIIQMDESQIATYGQQGTLRDLGSLDGLDLSGMEDNVLQTGEVDGTLYGAPVGIALHAMAYNPEVLDQAGIEVPDDTTWTWDEFYELAGRVHDELGDEGVHGISFWSLQSANLQNIARQRGEEVFPREGETPISRETIVEFFEQNLELVETGAVPPGDVQTEGVGLSLEQGSFATGEAAFHPLWHTQVQAYVDASGIEMGLLRQPALEPGDHRMVNKASMYWSIAESTDHPEEAATFVDFLLNDPEAARILGVERGVPAIPEIQEVIEPDLGPTGQLSVEFAADLQDEVVPPPQVTPSGASTWSDDYQRIAGEVLFGQITPEDAADQLLGIIEGYQ</sequence>
<proteinExistence type="predicted"/>
<accession>A0ABW4L238</accession>
<dbReference type="Proteomes" id="UP001597277">
    <property type="component" value="Unassembled WGS sequence"/>
</dbReference>